<comment type="caution">
    <text evidence="2">The sequence shown here is derived from an EMBL/GenBank/DDBJ whole genome shotgun (WGS) entry which is preliminary data.</text>
</comment>
<evidence type="ECO:0000256" key="1">
    <source>
        <dbReference type="SAM" id="MobiDB-lite"/>
    </source>
</evidence>
<organism evidence="2 3">
    <name type="scientific">Drosophila gunungcola</name>
    <name type="common">fruit fly</name>
    <dbReference type="NCBI Taxonomy" id="103775"/>
    <lineage>
        <taxon>Eukaryota</taxon>
        <taxon>Metazoa</taxon>
        <taxon>Ecdysozoa</taxon>
        <taxon>Arthropoda</taxon>
        <taxon>Hexapoda</taxon>
        <taxon>Insecta</taxon>
        <taxon>Pterygota</taxon>
        <taxon>Neoptera</taxon>
        <taxon>Endopterygota</taxon>
        <taxon>Diptera</taxon>
        <taxon>Brachycera</taxon>
        <taxon>Muscomorpha</taxon>
        <taxon>Ephydroidea</taxon>
        <taxon>Drosophilidae</taxon>
        <taxon>Drosophila</taxon>
        <taxon>Sophophora</taxon>
    </lineage>
</organism>
<feature type="compositionally biased region" description="Polar residues" evidence="1">
    <location>
        <begin position="1"/>
        <end position="32"/>
    </location>
</feature>
<dbReference type="EMBL" id="JAMKOV010000146">
    <property type="protein sequence ID" value="KAI8033367.1"/>
    <property type="molecule type" value="Genomic_DNA"/>
</dbReference>
<proteinExistence type="predicted"/>
<reference evidence="2" key="1">
    <citation type="journal article" date="2023" name="Genome Biol. Evol.">
        <title>Long-read-based Genome Assembly of Drosophila gunungcola Reveals Fewer Chemosensory Genes in Flower-breeding Species.</title>
        <authorList>
            <person name="Negi A."/>
            <person name="Liao B.Y."/>
            <person name="Yeh S.D."/>
        </authorList>
    </citation>
    <scope>NUCLEOTIDE SEQUENCE</scope>
    <source>
        <strain evidence="2">Sukarami</strain>
    </source>
</reference>
<dbReference type="Proteomes" id="UP001059596">
    <property type="component" value="Unassembled WGS sequence"/>
</dbReference>
<dbReference type="AlphaFoldDB" id="A0A9Q0BIF7"/>
<evidence type="ECO:0000313" key="2">
    <source>
        <dbReference type="EMBL" id="KAI8033367.1"/>
    </source>
</evidence>
<keyword evidence="3" id="KW-1185">Reference proteome</keyword>
<name>A0A9Q0BIF7_9MUSC</name>
<feature type="region of interest" description="Disordered" evidence="1">
    <location>
        <begin position="1"/>
        <end position="34"/>
    </location>
</feature>
<sequence length="108" mass="12176">MATMANSANTYFRASFTQPNMSPRNRNGQSSPLARHSAIRALSAMSRNRLQAIRRLLILAGLASPGRGSPWKPSHWKSRRWNCRIRPRRPLIVDCLAAHPSGPSYPWL</sequence>
<protein>
    <submittedName>
        <fullName evidence="2">Uncharacterized protein</fullName>
    </submittedName>
</protein>
<accession>A0A9Q0BIF7</accession>
<evidence type="ECO:0000313" key="3">
    <source>
        <dbReference type="Proteomes" id="UP001059596"/>
    </source>
</evidence>
<gene>
    <name evidence="2" type="ORF">M5D96_013893</name>
</gene>